<evidence type="ECO:0000313" key="2">
    <source>
        <dbReference type="EMBL" id="OMO53201.1"/>
    </source>
</evidence>
<dbReference type="Proteomes" id="UP000187203">
    <property type="component" value="Unassembled WGS sequence"/>
</dbReference>
<keyword evidence="3" id="KW-1185">Reference proteome</keyword>
<evidence type="ECO:0000256" key="1">
    <source>
        <dbReference type="SAM" id="MobiDB-lite"/>
    </source>
</evidence>
<dbReference type="AlphaFoldDB" id="A0A1R3G550"/>
<reference evidence="3" key="1">
    <citation type="submission" date="2013-09" db="EMBL/GenBank/DDBJ databases">
        <title>Corchorus olitorius genome sequencing.</title>
        <authorList>
            <person name="Alam M."/>
            <person name="Haque M.S."/>
            <person name="Islam M.S."/>
            <person name="Emdad E.M."/>
            <person name="Islam M.M."/>
            <person name="Ahmed B."/>
            <person name="Halim A."/>
            <person name="Hossen Q.M.M."/>
            <person name="Hossain M.Z."/>
            <person name="Ahmed R."/>
            <person name="Khan M.M."/>
            <person name="Islam R."/>
            <person name="Rashid M.M."/>
            <person name="Khan S.A."/>
            <person name="Rahman M.S."/>
            <person name="Alam M."/>
            <person name="Yahiya A.S."/>
            <person name="Khan M.S."/>
            <person name="Azam M.S."/>
            <person name="Haque T."/>
            <person name="Lashkar M.Z.H."/>
            <person name="Akhand A.I."/>
            <person name="Morshed G."/>
            <person name="Roy S."/>
            <person name="Uddin K.S."/>
            <person name="Rabeya T."/>
            <person name="Hossain A.S."/>
            <person name="Chowdhury A."/>
            <person name="Snigdha A.R."/>
            <person name="Mortoza M.S."/>
            <person name="Matin S.A."/>
            <person name="Hoque S.M.E."/>
            <person name="Islam M.K."/>
            <person name="Roy D.K."/>
            <person name="Haider R."/>
            <person name="Moosa M.M."/>
            <person name="Elias S.M."/>
            <person name="Hasan A.M."/>
            <person name="Jahan S."/>
            <person name="Shafiuddin M."/>
            <person name="Mahmood N."/>
            <person name="Shommy N.S."/>
        </authorList>
    </citation>
    <scope>NUCLEOTIDE SEQUENCE [LARGE SCALE GENOMIC DNA]</scope>
    <source>
        <strain evidence="3">cv. O-4</strain>
    </source>
</reference>
<dbReference type="EMBL" id="AWUE01023624">
    <property type="protein sequence ID" value="OMO53201.1"/>
    <property type="molecule type" value="Genomic_DNA"/>
</dbReference>
<organism evidence="2 3">
    <name type="scientific">Corchorus olitorius</name>
    <dbReference type="NCBI Taxonomy" id="93759"/>
    <lineage>
        <taxon>Eukaryota</taxon>
        <taxon>Viridiplantae</taxon>
        <taxon>Streptophyta</taxon>
        <taxon>Embryophyta</taxon>
        <taxon>Tracheophyta</taxon>
        <taxon>Spermatophyta</taxon>
        <taxon>Magnoliopsida</taxon>
        <taxon>eudicotyledons</taxon>
        <taxon>Gunneridae</taxon>
        <taxon>Pentapetalae</taxon>
        <taxon>rosids</taxon>
        <taxon>malvids</taxon>
        <taxon>Malvales</taxon>
        <taxon>Malvaceae</taxon>
        <taxon>Grewioideae</taxon>
        <taxon>Apeibeae</taxon>
        <taxon>Corchorus</taxon>
    </lineage>
</organism>
<evidence type="ECO:0000313" key="3">
    <source>
        <dbReference type="Proteomes" id="UP000187203"/>
    </source>
</evidence>
<protein>
    <submittedName>
        <fullName evidence="2">Uncharacterized protein</fullName>
    </submittedName>
</protein>
<name>A0A1R3G550_9ROSI</name>
<feature type="region of interest" description="Disordered" evidence="1">
    <location>
        <begin position="1"/>
        <end position="22"/>
    </location>
</feature>
<proteinExistence type="predicted"/>
<sequence>MGRVYRPNRLPPTQPTLVGSVLRGGSVNFNQSSSNRRVLKTNQPTETDFGRWLAVSSTNRSVVGGWGAVGR</sequence>
<gene>
    <name evidence="2" type="ORF">COLO4_36813</name>
</gene>
<comment type="caution">
    <text evidence="2">The sequence shown here is derived from an EMBL/GenBank/DDBJ whole genome shotgun (WGS) entry which is preliminary data.</text>
</comment>
<accession>A0A1R3G550</accession>